<feature type="transmembrane region" description="Helical" evidence="1">
    <location>
        <begin position="30"/>
        <end position="54"/>
    </location>
</feature>
<sequence length="58" mass="6126">MYQKASAVVVSGAVGVALLPQTGIRVNSNWQVGLSIIIGLAFVGALLSSLYLFYKKNV</sequence>
<proteinExistence type="predicted"/>
<keyword evidence="3" id="KW-1185">Reference proteome</keyword>
<comment type="caution">
    <text evidence="2">The sequence shown here is derived from an EMBL/GenBank/DDBJ whole genome shotgun (WGS) entry which is preliminary data.</text>
</comment>
<dbReference type="EMBL" id="CAKOEU010000004">
    <property type="protein sequence ID" value="CAH1854896.1"/>
    <property type="molecule type" value="Genomic_DNA"/>
</dbReference>
<keyword evidence="1" id="KW-0472">Membrane</keyword>
<name>A0ABM9D427_9LACO</name>
<evidence type="ECO:0000313" key="3">
    <source>
        <dbReference type="Proteomes" id="UP000838102"/>
    </source>
</evidence>
<dbReference type="RefSeq" id="WP_248706353.1">
    <property type="nucleotide sequence ID" value="NZ_CAKOET010000004.1"/>
</dbReference>
<keyword evidence="1" id="KW-0812">Transmembrane</keyword>
<organism evidence="2 3">
    <name type="scientific">Convivina praedatoris</name>
    <dbReference type="NCBI Taxonomy" id="2880963"/>
    <lineage>
        <taxon>Bacteria</taxon>
        <taxon>Bacillati</taxon>
        <taxon>Bacillota</taxon>
        <taxon>Bacilli</taxon>
        <taxon>Lactobacillales</taxon>
        <taxon>Lactobacillaceae</taxon>
        <taxon>Convivina</taxon>
    </lineage>
</organism>
<keyword evidence="1" id="KW-1133">Transmembrane helix</keyword>
<dbReference type="Proteomes" id="UP000838102">
    <property type="component" value="Unassembled WGS sequence"/>
</dbReference>
<accession>A0ABM9D427</accession>
<reference evidence="2" key="1">
    <citation type="submission" date="2022-03" db="EMBL/GenBank/DDBJ databases">
        <authorList>
            <person name="Hettiarachchi G."/>
        </authorList>
    </citation>
    <scope>NUCLEOTIDE SEQUENCE</scope>
    <source>
        <strain evidence="2">LMG 32447</strain>
    </source>
</reference>
<evidence type="ECO:0000256" key="1">
    <source>
        <dbReference type="SAM" id="Phobius"/>
    </source>
</evidence>
<protein>
    <submittedName>
        <fullName evidence="2">Uncharacterized protein</fullName>
    </submittedName>
</protein>
<evidence type="ECO:0000313" key="2">
    <source>
        <dbReference type="EMBL" id="CAH1854896.1"/>
    </source>
</evidence>
<gene>
    <name evidence="2" type="ORF">LMG032447_00964</name>
</gene>